<accession>A0A9P5ZHY2</accession>
<feature type="compositionally biased region" description="Low complexity" evidence="1">
    <location>
        <begin position="13"/>
        <end position="27"/>
    </location>
</feature>
<evidence type="ECO:0000313" key="2">
    <source>
        <dbReference type="EMBL" id="KAF9486734.1"/>
    </source>
</evidence>
<reference evidence="2" key="1">
    <citation type="submission" date="2020-11" db="EMBL/GenBank/DDBJ databases">
        <authorList>
            <consortium name="DOE Joint Genome Institute"/>
            <person name="Ahrendt S."/>
            <person name="Riley R."/>
            <person name="Andreopoulos W."/>
            <person name="Labutti K."/>
            <person name="Pangilinan J."/>
            <person name="Ruiz-Duenas F.J."/>
            <person name="Barrasa J.M."/>
            <person name="Sanchez-Garcia M."/>
            <person name="Camarero S."/>
            <person name="Miyauchi S."/>
            <person name="Serrano A."/>
            <person name="Linde D."/>
            <person name="Babiker R."/>
            <person name="Drula E."/>
            <person name="Ayuso-Fernandez I."/>
            <person name="Pacheco R."/>
            <person name="Padilla G."/>
            <person name="Ferreira P."/>
            <person name="Barriuso J."/>
            <person name="Kellner H."/>
            <person name="Castanera R."/>
            <person name="Alfaro M."/>
            <person name="Ramirez L."/>
            <person name="Pisabarro A.G."/>
            <person name="Kuo A."/>
            <person name="Tritt A."/>
            <person name="Lipzen A."/>
            <person name="He G."/>
            <person name="Yan M."/>
            <person name="Ng V."/>
            <person name="Cullen D."/>
            <person name="Martin F."/>
            <person name="Rosso M.-N."/>
            <person name="Henrissat B."/>
            <person name="Hibbett D."/>
            <person name="Martinez A.T."/>
            <person name="Grigoriev I.V."/>
        </authorList>
    </citation>
    <scope>NUCLEOTIDE SEQUENCE</scope>
    <source>
        <strain evidence="2">ATCC 90797</strain>
    </source>
</reference>
<comment type="caution">
    <text evidence="2">The sequence shown here is derived from an EMBL/GenBank/DDBJ whole genome shotgun (WGS) entry which is preliminary data.</text>
</comment>
<evidence type="ECO:0000256" key="1">
    <source>
        <dbReference type="SAM" id="MobiDB-lite"/>
    </source>
</evidence>
<feature type="region of interest" description="Disordered" evidence="1">
    <location>
        <begin position="139"/>
        <end position="158"/>
    </location>
</feature>
<evidence type="ECO:0000313" key="3">
    <source>
        <dbReference type="Proteomes" id="UP000807025"/>
    </source>
</evidence>
<proteinExistence type="predicted"/>
<organism evidence="2 3">
    <name type="scientific">Pleurotus eryngii</name>
    <name type="common">Boletus of the steppes</name>
    <dbReference type="NCBI Taxonomy" id="5323"/>
    <lineage>
        <taxon>Eukaryota</taxon>
        <taxon>Fungi</taxon>
        <taxon>Dikarya</taxon>
        <taxon>Basidiomycota</taxon>
        <taxon>Agaricomycotina</taxon>
        <taxon>Agaricomycetes</taxon>
        <taxon>Agaricomycetidae</taxon>
        <taxon>Agaricales</taxon>
        <taxon>Pleurotineae</taxon>
        <taxon>Pleurotaceae</taxon>
        <taxon>Pleurotus</taxon>
    </lineage>
</organism>
<feature type="compositionally biased region" description="Basic residues" evidence="1">
    <location>
        <begin position="1"/>
        <end position="12"/>
    </location>
</feature>
<gene>
    <name evidence="2" type="ORF">BDN71DRAFT_1514683</name>
</gene>
<sequence length="241" mass="26958">MPSPRTLKRPHPRSSQSSSQNRQPSLRSAPLSLKLHSPHLFVHLRSKPSLLKTRPARSPLSTLMALENSPNRLIADADADDADLTMSTMPWEENSQELREVLQAQQDALAEQSFYMSSSFWSEASLSQDMVVATAIDTPQDYDADNGSGSESGQRLDTSDLSDCQYLAVRISKEIQKTHQPPNRPLSPFELQLSDISLRLIMYWGYISPDFTAYLDTLLDPSKSADARQGATDKIIQFLSY</sequence>
<feature type="region of interest" description="Disordered" evidence="1">
    <location>
        <begin position="1"/>
        <end position="27"/>
    </location>
</feature>
<dbReference type="EMBL" id="MU154963">
    <property type="protein sequence ID" value="KAF9486734.1"/>
    <property type="molecule type" value="Genomic_DNA"/>
</dbReference>
<feature type="compositionally biased region" description="Polar residues" evidence="1">
    <location>
        <begin position="147"/>
        <end position="158"/>
    </location>
</feature>
<name>A0A9P5ZHY2_PLEER</name>
<dbReference type="Proteomes" id="UP000807025">
    <property type="component" value="Unassembled WGS sequence"/>
</dbReference>
<dbReference type="AlphaFoldDB" id="A0A9P5ZHY2"/>
<protein>
    <submittedName>
        <fullName evidence="2">Uncharacterized protein</fullName>
    </submittedName>
</protein>
<keyword evidence="3" id="KW-1185">Reference proteome</keyword>